<dbReference type="PaxDb" id="65489-OBART11G10930.1"/>
<keyword evidence="3" id="KW-1185">Reference proteome</keyword>
<reference evidence="2" key="2">
    <citation type="submission" date="2015-03" db="UniProtKB">
        <authorList>
            <consortium name="EnsemblPlants"/>
        </authorList>
    </citation>
    <scope>IDENTIFICATION</scope>
</reference>
<proteinExistence type="predicted"/>
<dbReference type="AlphaFoldDB" id="A0A0D3HL02"/>
<dbReference type="Gramene" id="OBART11G10930.1">
    <property type="protein sequence ID" value="OBART11G10930.1"/>
    <property type="gene ID" value="OBART11G10930"/>
</dbReference>
<accession>A0A0D3HL02</accession>
<reference evidence="2" key="1">
    <citation type="journal article" date="2009" name="Rice">
        <title>De Novo Next Generation Sequencing of Plant Genomes.</title>
        <authorList>
            <person name="Rounsley S."/>
            <person name="Marri P.R."/>
            <person name="Yu Y."/>
            <person name="He R."/>
            <person name="Sisneros N."/>
            <person name="Goicoechea J.L."/>
            <person name="Lee S.J."/>
            <person name="Angelova A."/>
            <person name="Kudrna D."/>
            <person name="Luo M."/>
            <person name="Affourtit J."/>
            <person name="Desany B."/>
            <person name="Knight J."/>
            <person name="Niazi F."/>
            <person name="Egholm M."/>
            <person name="Wing R.A."/>
        </authorList>
    </citation>
    <scope>NUCLEOTIDE SEQUENCE [LARGE SCALE GENOMIC DNA]</scope>
    <source>
        <strain evidence="2">cv. IRGC 105608</strain>
    </source>
</reference>
<organism evidence="2">
    <name type="scientific">Oryza barthii</name>
    <dbReference type="NCBI Taxonomy" id="65489"/>
    <lineage>
        <taxon>Eukaryota</taxon>
        <taxon>Viridiplantae</taxon>
        <taxon>Streptophyta</taxon>
        <taxon>Embryophyta</taxon>
        <taxon>Tracheophyta</taxon>
        <taxon>Spermatophyta</taxon>
        <taxon>Magnoliopsida</taxon>
        <taxon>Liliopsida</taxon>
        <taxon>Poales</taxon>
        <taxon>Poaceae</taxon>
        <taxon>BOP clade</taxon>
        <taxon>Oryzoideae</taxon>
        <taxon>Oryzeae</taxon>
        <taxon>Oryzinae</taxon>
        <taxon>Oryza</taxon>
    </lineage>
</organism>
<evidence type="ECO:0000256" key="1">
    <source>
        <dbReference type="SAM" id="MobiDB-lite"/>
    </source>
</evidence>
<dbReference type="EnsemblPlants" id="OBART11G10930.1">
    <property type="protein sequence ID" value="OBART11G10930.1"/>
    <property type="gene ID" value="OBART11G10930"/>
</dbReference>
<name>A0A0D3HL02_9ORYZ</name>
<evidence type="ECO:0000313" key="3">
    <source>
        <dbReference type="Proteomes" id="UP000026960"/>
    </source>
</evidence>
<protein>
    <submittedName>
        <fullName evidence="2">Uncharacterized protein</fullName>
    </submittedName>
</protein>
<dbReference type="HOGENOM" id="CLU_3420716_0_0_1"/>
<feature type="region of interest" description="Disordered" evidence="1">
    <location>
        <begin position="1"/>
        <end position="25"/>
    </location>
</feature>
<sequence length="25" mass="2986">MDTYYRRHLSGQQPGVHEGQMQHVM</sequence>
<evidence type="ECO:0000313" key="2">
    <source>
        <dbReference type="EnsemblPlants" id="OBART11G10930.1"/>
    </source>
</evidence>
<dbReference type="Proteomes" id="UP000026960">
    <property type="component" value="Chromosome 11"/>
</dbReference>